<dbReference type="Proteomes" id="UP000617402">
    <property type="component" value="Unassembled WGS sequence"/>
</dbReference>
<protein>
    <submittedName>
        <fullName evidence="1">Uncharacterized protein</fullName>
    </submittedName>
</protein>
<organism evidence="1 2">
    <name type="scientific">Heliobacterium chlorum</name>
    <dbReference type="NCBI Taxonomy" id="2698"/>
    <lineage>
        <taxon>Bacteria</taxon>
        <taxon>Bacillati</taxon>
        <taxon>Bacillota</taxon>
        <taxon>Clostridia</taxon>
        <taxon>Eubacteriales</taxon>
        <taxon>Heliobacteriaceae</taxon>
        <taxon>Heliobacterium</taxon>
    </lineage>
</organism>
<evidence type="ECO:0000313" key="1">
    <source>
        <dbReference type="EMBL" id="MBC9785102.1"/>
    </source>
</evidence>
<dbReference type="EMBL" id="JACVHF010000010">
    <property type="protein sequence ID" value="MBC9785102.1"/>
    <property type="molecule type" value="Genomic_DNA"/>
</dbReference>
<reference evidence="1 2" key="1">
    <citation type="submission" date="2020-07" db="EMBL/GenBank/DDBJ databases">
        <title>Draft whole-genome sequence of Heliobacterium chlorum DSM 3682, type strain.</title>
        <authorList>
            <person name="Kyndt J.A."/>
            <person name="Meyer T.E."/>
            <person name="Imhoff J.F."/>
        </authorList>
    </citation>
    <scope>NUCLEOTIDE SEQUENCE [LARGE SCALE GENOMIC DNA]</scope>
    <source>
        <strain evidence="1 2">DSM 3682</strain>
    </source>
</reference>
<name>A0ABR7T2V0_HELCL</name>
<gene>
    <name evidence="1" type="ORF">H1S01_11345</name>
</gene>
<sequence length="114" mass="12915">MIGVTAADQYFTGILHNEEWNTADPSMKKRALEQAETQLYRYFRSFSPATRPLPDEAVFEQAIWLLRMDDSVRKTQQGVRSVGVGGIQISSDAVKPICPEVVILLGRRVGRYDR</sequence>
<evidence type="ECO:0000313" key="2">
    <source>
        <dbReference type="Proteomes" id="UP000617402"/>
    </source>
</evidence>
<keyword evidence="2" id="KW-1185">Reference proteome</keyword>
<comment type="caution">
    <text evidence="1">The sequence shown here is derived from an EMBL/GenBank/DDBJ whole genome shotgun (WGS) entry which is preliminary data.</text>
</comment>
<accession>A0ABR7T2V0</accession>
<dbReference type="RefSeq" id="WP_188040593.1">
    <property type="nucleotide sequence ID" value="NZ_JACVHF010000010.1"/>
</dbReference>
<proteinExistence type="predicted"/>